<comment type="caution">
    <text evidence="2">The sequence shown here is derived from an EMBL/GenBank/DDBJ whole genome shotgun (WGS) entry which is preliminary data.</text>
</comment>
<dbReference type="PANTHER" id="PTHR41773:SF1">
    <property type="entry name" value="RELA_SPOT DOMAIN-CONTAINING PROTEIN"/>
    <property type="match status" value="1"/>
</dbReference>
<dbReference type="Proteomes" id="UP000013034">
    <property type="component" value="Unassembled WGS sequence"/>
</dbReference>
<dbReference type="InterPro" id="IPR007685">
    <property type="entry name" value="RelA_SpoT"/>
</dbReference>
<dbReference type="RefSeq" id="WP_004656673.1">
    <property type="nucleotide sequence ID" value="NZ_KB849179.1"/>
</dbReference>
<gene>
    <name evidence="2" type="ORF">F993_03328</name>
</gene>
<protein>
    <recommendedName>
        <fullName evidence="1">RelA/SpoT domain-containing protein</fullName>
    </recommendedName>
</protein>
<dbReference type="InterPro" id="IPR043519">
    <property type="entry name" value="NT_sf"/>
</dbReference>
<evidence type="ECO:0000313" key="2">
    <source>
        <dbReference type="EMBL" id="ENU22053.1"/>
    </source>
</evidence>
<dbReference type="SUPFAM" id="SSF81301">
    <property type="entry name" value="Nucleotidyltransferase"/>
    <property type="match status" value="1"/>
</dbReference>
<keyword evidence="3" id="KW-1185">Reference proteome</keyword>
<dbReference type="Gene3D" id="1.10.287.860">
    <property type="entry name" value="Nucleotidyltransferase"/>
    <property type="match status" value="1"/>
</dbReference>
<sequence length="344" mass="40435">MASLDFEKEKVIFRDYWNENSNLLNQAKTAFIAIINALLMDEFPIAAVSGRVKLREECVKKFSLKYQSVLEQDNTPYEIKDHITDLIGLRIVSLYETDVSKIKDALAEEFDVIEVTDKISAMEAKDDSFGYKGLHVDLKLKSPRTGMKEYKRYSDLRFEVQIRTIIQDAWSVLDHKIKYKKSIPTSMKRRINTLAALFELADREFYNIKSQTDDQQAEAKVKVDQTTSITEKLDAFTFLAIVEDKFDDFKFQPYKIDGFVAEIVEYSNGTLKIKDFKEIFEKEFDEVEQYKEYLGKEENDPHVINPFTEIRHILYKSDKEKYKNILYKNQRDRFDSWLGENQAK</sequence>
<name>A0ABN0JA40_9GAMM</name>
<reference evidence="2 3" key="1">
    <citation type="submission" date="2013-02" db="EMBL/GenBank/DDBJ databases">
        <title>The Genome Sequence of Acinetobacter sp. NIPH 809.</title>
        <authorList>
            <consortium name="The Broad Institute Genome Sequencing Platform"/>
            <consortium name="The Broad Institute Genome Sequencing Center for Infectious Disease"/>
            <person name="Cerqueira G."/>
            <person name="Feldgarden M."/>
            <person name="Courvalin P."/>
            <person name="Perichon B."/>
            <person name="Grillot-Courvalin C."/>
            <person name="Clermont D."/>
            <person name="Rocha E."/>
            <person name="Yoon E.-J."/>
            <person name="Nemec A."/>
            <person name="Walker B."/>
            <person name="Young S.K."/>
            <person name="Zeng Q."/>
            <person name="Gargeya S."/>
            <person name="Fitzgerald M."/>
            <person name="Haas B."/>
            <person name="Abouelleil A."/>
            <person name="Alvarado L."/>
            <person name="Arachchi H.M."/>
            <person name="Berlin A.M."/>
            <person name="Chapman S.B."/>
            <person name="Dewar J."/>
            <person name="Goldberg J."/>
            <person name="Griggs A."/>
            <person name="Gujja S."/>
            <person name="Hansen M."/>
            <person name="Howarth C."/>
            <person name="Imamovic A."/>
            <person name="Larimer J."/>
            <person name="McCowan C."/>
            <person name="Murphy C."/>
            <person name="Neiman D."/>
            <person name="Pearson M."/>
            <person name="Priest M."/>
            <person name="Roberts A."/>
            <person name="Saif S."/>
            <person name="Shea T."/>
            <person name="Sisk P."/>
            <person name="Sykes S."/>
            <person name="Wortman J."/>
            <person name="Nusbaum C."/>
            <person name="Birren B."/>
        </authorList>
    </citation>
    <scope>NUCLEOTIDE SEQUENCE [LARGE SCALE GENOMIC DNA]</scope>
    <source>
        <strain evidence="2 3">NIPH 809</strain>
    </source>
</reference>
<dbReference type="Gene3D" id="3.30.460.10">
    <property type="entry name" value="Beta Polymerase, domain 2"/>
    <property type="match status" value="1"/>
</dbReference>
<feature type="domain" description="RelA/SpoT" evidence="1">
    <location>
        <begin position="50"/>
        <end position="185"/>
    </location>
</feature>
<organism evidence="2 3">
    <name type="scientific">Acinetobacter proteolyticus</name>
    <dbReference type="NCBI Taxonomy" id="1776741"/>
    <lineage>
        <taxon>Bacteria</taxon>
        <taxon>Pseudomonadati</taxon>
        <taxon>Pseudomonadota</taxon>
        <taxon>Gammaproteobacteria</taxon>
        <taxon>Moraxellales</taxon>
        <taxon>Moraxellaceae</taxon>
        <taxon>Acinetobacter</taxon>
    </lineage>
</organism>
<dbReference type="CDD" id="cd05399">
    <property type="entry name" value="NT_Rel-Spo_like"/>
    <property type="match status" value="1"/>
</dbReference>
<proteinExistence type="predicted"/>
<dbReference type="PANTHER" id="PTHR41773">
    <property type="entry name" value="GTP PYROPHOSPHATASE-RELATED"/>
    <property type="match status" value="1"/>
</dbReference>
<dbReference type="EMBL" id="APOI01000029">
    <property type="protein sequence ID" value="ENU22053.1"/>
    <property type="molecule type" value="Genomic_DNA"/>
</dbReference>
<evidence type="ECO:0000313" key="3">
    <source>
        <dbReference type="Proteomes" id="UP000013034"/>
    </source>
</evidence>
<evidence type="ECO:0000259" key="1">
    <source>
        <dbReference type="SMART" id="SM00954"/>
    </source>
</evidence>
<accession>A0ABN0JA40</accession>
<dbReference type="SMART" id="SM00954">
    <property type="entry name" value="RelA_SpoT"/>
    <property type="match status" value="1"/>
</dbReference>
<dbReference type="Pfam" id="PF04607">
    <property type="entry name" value="RelA_SpoT"/>
    <property type="match status" value="1"/>
</dbReference>